<sequence length="185" mass="19655">MVVTIAPLDLRARAADAAAVQSVALGPVSPDRVAVYARHTVHPGFRAFGAFDTSDGEDKLVGFAYGAACRSGQWWFDQISPSLRAAGYGPWIADAYAVTELHVRPEYHGQGLGLTLLTTLLSGVGNPTALLSTYDGETRARRLYRGLGFVDLITGFRFGTSSQGYALMAAPLPLAVRQADPARSA</sequence>
<comment type="caution">
    <text evidence="2">The sequence shown here is derived from an EMBL/GenBank/DDBJ whole genome shotgun (WGS) entry which is preliminary data.</text>
</comment>
<evidence type="ECO:0000313" key="2">
    <source>
        <dbReference type="EMBL" id="GAA0632039.1"/>
    </source>
</evidence>
<gene>
    <name evidence="2" type="ORF">GCM10009547_39800</name>
</gene>
<reference evidence="3" key="1">
    <citation type="journal article" date="2019" name="Int. J. Syst. Evol. Microbiol.">
        <title>The Global Catalogue of Microorganisms (GCM) 10K type strain sequencing project: providing services to taxonomists for standard genome sequencing and annotation.</title>
        <authorList>
            <consortium name="The Broad Institute Genomics Platform"/>
            <consortium name="The Broad Institute Genome Sequencing Center for Infectious Disease"/>
            <person name="Wu L."/>
            <person name="Ma J."/>
        </authorList>
    </citation>
    <scope>NUCLEOTIDE SEQUENCE [LARGE SCALE GENOMIC DNA]</scope>
    <source>
        <strain evidence="3">JCM 10671</strain>
    </source>
</reference>
<organism evidence="2 3">
    <name type="scientific">Sporichthya brevicatena</name>
    <dbReference type="NCBI Taxonomy" id="171442"/>
    <lineage>
        <taxon>Bacteria</taxon>
        <taxon>Bacillati</taxon>
        <taxon>Actinomycetota</taxon>
        <taxon>Actinomycetes</taxon>
        <taxon>Sporichthyales</taxon>
        <taxon>Sporichthyaceae</taxon>
        <taxon>Sporichthya</taxon>
    </lineage>
</organism>
<feature type="domain" description="N-acetyltransferase" evidence="1">
    <location>
        <begin position="3"/>
        <end position="173"/>
    </location>
</feature>
<accession>A0ABP3SBQ9</accession>
<dbReference type="SUPFAM" id="SSF55729">
    <property type="entry name" value="Acyl-CoA N-acyltransferases (Nat)"/>
    <property type="match status" value="1"/>
</dbReference>
<dbReference type="InterPro" id="IPR000182">
    <property type="entry name" value="GNAT_dom"/>
</dbReference>
<keyword evidence="3" id="KW-1185">Reference proteome</keyword>
<dbReference type="Gene3D" id="3.40.630.30">
    <property type="match status" value="1"/>
</dbReference>
<dbReference type="EMBL" id="BAAAHE010000044">
    <property type="protein sequence ID" value="GAA0632039.1"/>
    <property type="molecule type" value="Genomic_DNA"/>
</dbReference>
<name>A0ABP3SBQ9_9ACTN</name>
<evidence type="ECO:0000259" key="1">
    <source>
        <dbReference type="PROSITE" id="PS51186"/>
    </source>
</evidence>
<evidence type="ECO:0000313" key="3">
    <source>
        <dbReference type="Proteomes" id="UP001500957"/>
    </source>
</evidence>
<proteinExistence type="predicted"/>
<dbReference type="PROSITE" id="PS51186">
    <property type="entry name" value="GNAT"/>
    <property type="match status" value="1"/>
</dbReference>
<protein>
    <submittedName>
        <fullName evidence="2">GNAT family N-acetyltransferase</fullName>
    </submittedName>
</protein>
<dbReference type="Proteomes" id="UP001500957">
    <property type="component" value="Unassembled WGS sequence"/>
</dbReference>
<dbReference type="InterPro" id="IPR016181">
    <property type="entry name" value="Acyl_CoA_acyltransferase"/>
</dbReference>
<dbReference type="Pfam" id="PF00583">
    <property type="entry name" value="Acetyltransf_1"/>
    <property type="match status" value="1"/>
</dbReference>